<keyword evidence="3" id="KW-1185">Reference proteome</keyword>
<gene>
    <name evidence="2" type="ORF">OJ995_03395</name>
</gene>
<protein>
    <submittedName>
        <fullName evidence="2">Uncharacterized protein</fullName>
    </submittedName>
</protein>
<dbReference type="EMBL" id="JAPCIO010000002">
    <property type="protein sequence ID" value="MCW1147265.1"/>
    <property type="molecule type" value="Genomic_DNA"/>
</dbReference>
<feature type="chain" id="PRO_5046153851" evidence="1">
    <location>
        <begin position="27"/>
        <end position="189"/>
    </location>
</feature>
<evidence type="ECO:0000256" key="1">
    <source>
        <dbReference type="SAM" id="SignalP"/>
    </source>
</evidence>
<feature type="signal peptide" evidence="1">
    <location>
        <begin position="1"/>
        <end position="26"/>
    </location>
</feature>
<evidence type="ECO:0000313" key="2">
    <source>
        <dbReference type="EMBL" id="MCW1147265.1"/>
    </source>
</evidence>
<dbReference type="Proteomes" id="UP001165677">
    <property type="component" value="Unassembled WGS sequence"/>
</dbReference>
<comment type="caution">
    <text evidence="2">The sequence shown here is derived from an EMBL/GenBank/DDBJ whole genome shotgun (WGS) entry which is preliminary data.</text>
</comment>
<name>A0ABT3EFB0_9FLAO</name>
<evidence type="ECO:0000313" key="3">
    <source>
        <dbReference type="Proteomes" id="UP001165677"/>
    </source>
</evidence>
<sequence length="189" mass="22205">MKKKRKMKLLSNLFIISIFTTSLLFGQDKKSNIVFDVNKNKTQIINLVVNDTLTIDGKWEEVKKIKNKFEVNYHFIGFKNTNNDFIEIAVNNKSKTQFYSNSISDIELLKSSKEFESYKCKANYNSFNPLKSDNQSFYSYYVENKKILITTLVGIIEDYYLTINYYPNSKNEPAEIDKLVQLFQSIKFN</sequence>
<reference evidence="2" key="1">
    <citation type="submission" date="2022-10" db="EMBL/GenBank/DDBJ databases">
        <title>Flavobacterium sp. nov., a bacterium isolated from lake sediment.</title>
        <authorList>
            <person name="Qu J.-H."/>
        </authorList>
    </citation>
    <scope>NUCLEOTIDE SEQUENCE</scope>
    <source>
        <strain evidence="2">TH16-21</strain>
    </source>
</reference>
<keyword evidence="1" id="KW-0732">Signal</keyword>
<accession>A0ABT3EFB0</accession>
<dbReference type="RefSeq" id="WP_264368154.1">
    <property type="nucleotide sequence ID" value="NZ_JAPCIO010000002.1"/>
</dbReference>
<proteinExistence type="predicted"/>
<organism evidence="2 3">
    <name type="scientific">Flavobacterium lacisediminis</name>
    <dbReference type="NCBI Taxonomy" id="2989705"/>
    <lineage>
        <taxon>Bacteria</taxon>
        <taxon>Pseudomonadati</taxon>
        <taxon>Bacteroidota</taxon>
        <taxon>Flavobacteriia</taxon>
        <taxon>Flavobacteriales</taxon>
        <taxon>Flavobacteriaceae</taxon>
        <taxon>Flavobacterium</taxon>
    </lineage>
</organism>